<accession>A0ABU3BPI9</accession>
<dbReference type="NCBIfam" id="TIGR00374">
    <property type="entry name" value="flippase-like domain"/>
    <property type="match status" value="1"/>
</dbReference>
<evidence type="ECO:0000256" key="4">
    <source>
        <dbReference type="ARBA" id="ARBA00022989"/>
    </source>
</evidence>
<evidence type="ECO:0000256" key="6">
    <source>
        <dbReference type="SAM" id="MobiDB-lite"/>
    </source>
</evidence>
<feature type="transmembrane region" description="Helical" evidence="7">
    <location>
        <begin position="37"/>
        <end position="56"/>
    </location>
</feature>
<dbReference type="RefSeq" id="WP_311662538.1">
    <property type="nucleotide sequence ID" value="NZ_JAVRHT010000009.1"/>
</dbReference>
<keyword evidence="5 7" id="KW-0472">Membrane</keyword>
<feature type="transmembrane region" description="Helical" evidence="7">
    <location>
        <begin position="178"/>
        <end position="203"/>
    </location>
</feature>
<dbReference type="Pfam" id="PF03706">
    <property type="entry name" value="LPG_synthase_TM"/>
    <property type="match status" value="1"/>
</dbReference>
<dbReference type="PANTHER" id="PTHR37693">
    <property type="entry name" value="PHOSPHATIDYLGLYCEROL LYSYLTRANSFERASE"/>
    <property type="match status" value="1"/>
</dbReference>
<feature type="transmembrane region" description="Helical" evidence="7">
    <location>
        <begin position="68"/>
        <end position="89"/>
    </location>
</feature>
<evidence type="ECO:0000256" key="3">
    <source>
        <dbReference type="ARBA" id="ARBA00022692"/>
    </source>
</evidence>
<evidence type="ECO:0000313" key="9">
    <source>
        <dbReference type="Proteomes" id="UP001267426"/>
    </source>
</evidence>
<feature type="transmembrane region" description="Helical" evidence="7">
    <location>
        <begin position="314"/>
        <end position="333"/>
    </location>
</feature>
<keyword evidence="2" id="KW-1003">Cell membrane</keyword>
<dbReference type="EMBL" id="JAVRHT010000009">
    <property type="protein sequence ID" value="MDT0631195.1"/>
    <property type="molecule type" value="Genomic_DNA"/>
</dbReference>
<feature type="region of interest" description="Disordered" evidence="6">
    <location>
        <begin position="1"/>
        <end position="24"/>
    </location>
</feature>
<keyword evidence="3 7" id="KW-0812">Transmembrane</keyword>
<protein>
    <submittedName>
        <fullName evidence="8">Lysylphosphatidylglycerol synthase transmembrane domain-containing protein</fullName>
    </submittedName>
</protein>
<evidence type="ECO:0000256" key="7">
    <source>
        <dbReference type="SAM" id="Phobius"/>
    </source>
</evidence>
<gene>
    <name evidence="8" type="ORF">RM540_05475</name>
</gene>
<evidence type="ECO:0000256" key="2">
    <source>
        <dbReference type="ARBA" id="ARBA00022475"/>
    </source>
</evidence>
<feature type="transmembrane region" description="Helical" evidence="7">
    <location>
        <begin position="109"/>
        <end position="133"/>
    </location>
</feature>
<reference evidence="8 9" key="1">
    <citation type="submission" date="2023-09" db="EMBL/GenBank/DDBJ databases">
        <authorList>
            <person name="Rey-Velasco X."/>
        </authorList>
    </citation>
    <scope>NUCLEOTIDE SEQUENCE [LARGE SCALE GENOMIC DNA]</scope>
    <source>
        <strain evidence="8 9">F394</strain>
    </source>
</reference>
<feature type="transmembrane region" description="Helical" evidence="7">
    <location>
        <begin position="253"/>
        <end position="280"/>
    </location>
</feature>
<dbReference type="InterPro" id="IPR022791">
    <property type="entry name" value="L-PG_synthase/AglD"/>
</dbReference>
<keyword evidence="4 7" id="KW-1133">Transmembrane helix</keyword>
<comment type="caution">
    <text evidence="8">The sequence shown here is derived from an EMBL/GenBank/DDBJ whole genome shotgun (WGS) entry which is preliminary data.</text>
</comment>
<dbReference type="PANTHER" id="PTHR37693:SF1">
    <property type="entry name" value="INTEGRAL MEMBRANE PROTEIN"/>
    <property type="match status" value="1"/>
</dbReference>
<proteinExistence type="predicted"/>
<name>A0ABU3BPI9_9BACT</name>
<evidence type="ECO:0000313" key="8">
    <source>
        <dbReference type="EMBL" id="MDT0631195.1"/>
    </source>
</evidence>
<feature type="transmembrane region" description="Helical" evidence="7">
    <location>
        <begin position="145"/>
        <end position="172"/>
    </location>
</feature>
<comment type="subcellular location">
    <subcellularLocation>
        <location evidence="1">Cell membrane</location>
        <topology evidence="1">Multi-pass membrane protein</topology>
    </subcellularLocation>
</comment>
<organism evidence="8 9">
    <name type="scientific">Rubrivirga litoralis</name>
    <dbReference type="NCBI Taxonomy" id="3075598"/>
    <lineage>
        <taxon>Bacteria</taxon>
        <taxon>Pseudomonadati</taxon>
        <taxon>Rhodothermota</taxon>
        <taxon>Rhodothermia</taxon>
        <taxon>Rhodothermales</taxon>
        <taxon>Rubricoccaceae</taxon>
        <taxon>Rubrivirga</taxon>
    </lineage>
</organism>
<evidence type="ECO:0000256" key="5">
    <source>
        <dbReference type="ARBA" id="ARBA00023136"/>
    </source>
</evidence>
<keyword evidence="9" id="KW-1185">Reference proteome</keyword>
<sequence length="371" mass="39785">MLPDTLDETARPPAQGDPVESGAADVPAAPSVSLRPFAWSVALSAVVFGVIGYATFDPVAFRPFLRDARPWLLVAAVGTVVLRVVFGAWRLRVVSDGQIGLRRGVRDQIVWDFFAYVTPSAVGGGPFLAVFMARDRQLPLGEATSVVLFAMLVDQVWFALTIPVLLVAAVWLDVFPQALGTAGTAALLAFFVGYLAWVAVLAYGTLVRPDRMAGWVERLFRLRWLRRFAKRARGAMADMQARSRSLRSRSGGFYAKAFAVSLVPWICRYALAVCVIASVYPGVDQALVFARSAALQLGALVVPTPGGAGGVEGLYVLFLGPPLVPAALVAPTLLVWRLLSFYVFIGAGLVLVARHLARVAPSPPRPAGART</sequence>
<evidence type="ECO:0000256" key="1">
    <source>
        <dbReference type="ARBA" id="ARBA00004651"/>
    </source>
</evidence>
<dbReference type="Proteomes" id="UP001267426">
    <property type="component" value="Unassembled WGS sequence"/>
</dbReference>
<feature type="transmembrane region" description="Helical" evidence="7">
    <location>
        <begin position="339"/>
        <end position="357"/>
    </location>
</feature>